<keyword evidence="5 6" id="KW-0472">Membrane</keyword>
<dbReference type="Pfam" id="PF01943">
    <property type="entry name" value="Polysacc_synt"/>
    <property type="match status" value="1"/>
</dbReference>
<sequence length="513" mass="56864">MRKNSMVSGALILGVCMIFARFLGVFFRIPLQNLIKDEGMGYYQMSYPIYMTFVAIASGIPIALSKMVSEYNAEGKLEHIRVCVRSTLYIMLVFAASTSLVLLLFSKRIVLLFGWHEKSYYAFLITAIAPIFVVILGTFRGFFQGIRNMAPSGVSQIIEQLGRVMLGVGIAYMLFPKGVEYSAAGAVIGTVIGAAIAGVYLLIKYYQVIKVFPKSNMNNQKNIMRKIISIAIPISIVTTMGSLMVLFDNMIVPKRLINAGFSKMQITIIFGQTYGKAATLNNVPLALSMAICASIVPVIAEAKLRNFELFKSKVQLAIKLAIVIALPSAAGLYFMAFPIMDMVFVGSTGGYEILKLFAISLPFIVICQATTSIFNAIGKYHVPIINLGIGCIIKVSLTYFLVGIPYVNIKGALLGTIFGYAFAGIMNIIYIKRRLKVEISNYEILFKPIIATMIMIISVVFAYTNVYNYTRSNTFSCITAIFIGALCYSIMVFGLRIFDFDEIKIRFNRKSKR</sequence>
<feature type="transmembrane region" description="Helical" evidence="6">
    <location>
        <begin position="181"/>
        <end position="206"/>
    </location>
</feature>
<dbReference type="InterPro" id="IPR024923">
    <property type="entry name" value="PG_synth_SpoVB"/>
</dbReference>
<gene>
    <name evidence="7" type="ORF">KDK92_20200</name>
</gene>
<keyword evidence="4 6" id="KW-1133">Transmembrane helix</keyword>
<feature type="transmembrane region" description="Helical" evidence="6">
    <location>
        <begin position="412"/>
        <end position="432"/>
    </location>
</feature>
<evidence type="ECO:0000256" key="1">
    <source>
        <dbReference type="ARBA" id="ARBA00004651"/>
    </source>
</evidence>
<dbReference type="AlphaFoldDB" id="A0A9J6P827"/>
<feature type="transmembrane region" description="Helical" evidence="6">
    <location>
        <begin position="154"/>
        <end position="175"/>
    </location>
</feature>
<reference evidence="7" key="1">
    <citation type="journal article" date="2021" name="mSystems">
        <title>Bacteria and Archaea Synergistically Convert Glycine Betaine to Biogenic Methane in the Formosa Cold Seep of the South China Sea.</title>
        <authorList>
            <person name="Li L."/>
            <person name="Zhang W."/>
            <person name="Zhang S."/>
            <person name="Song L."/>
            <person name="Sun Q."/>
            <person name="Zhang H."/>
            <person name="Xiang H."/>
            <person name="Dong X."/>
        </authorList>
    </citation>
    <scope>NUCLEOTIDE SEQUENCE</scope>
    <source>
        <strain evidence="7">ZWT</strain>
    </source>
</reference>
<feature type="transmembrane region" description="Helical" evidence="6">
    <location>
        <begin position="7"/>
        <end position="27"/>
    </location>
</feature>
<feature type="transmembrane region" description="Helical" evidence="6">
    <location>
        <begin position="47"/>
        <end position="65"/>
    </location>
</feature>
<dbReference type="EMBL" id="JAGSOJ010000005">
    <property type="protein sequence ID" value="MCM1992057.1"/>
    <property type="molecule type" value="Genomic_DNA"/>
</dbReference>
<dbReference type="InterPro" id="IPR050833">
    <property type="entry name" value="Poly_Biosynth_Transport"/>
</dbReference>
<feature type="transmembrane region" description="Helical" evidence="6">
    <location>
        <begin position="384"/>
        <end position="406"/>
    </location>
</feature>
<feature type="transmembrane region" description="Helical" evidence="6">
    <location>
        <begin position="478"/>
        <end position="498"/>
    </location>
</feature>
<evidence type="ECO:0000256" key="4">
    <source>
        <dbReference type="ARBA" id="ARBA00022989"/>
    </source>
</evidence>
<name>A0A9J6P827_9CLOT</name>
<dbReference type="CDD" id="cd13124">
    <property type="entry name" value="MATE_SpoVB_like"/>
    <property type="match status" value="1"/>
</dbReference>
<evidence type="ECO:0000313" key="8">
    <source>
        <dbReference type="Proteomes" id="UP001056429"/>
    </source>
</evidence>
<feature type="transmembrane region" description="Helical" evidence="6">
    <location>
        <begin position="316"/>
        <end position="336"/>
    </location>
</feature>
<dbReference type="PIRSF" id="PIRSF038958">
    <property type="entry name" value="PG_synth_SpoVB"/>
    <property type="match status" value="1"/>
</dbReference>
<keyword evidence="8" id="KW-1185">Reference proteome</keyword>
<comment type="subcellular location">
    <subcellularLocation>
        <location evidence="1">Cell membrane</location>
        <topology evidence="1">Multi-pass membrane protein</topology>
    </subcellularLocation>
</comment>
<feature type="transmembrane region" description="Helical" evidence="6">
    <location>
        <begin position="120"/>
        <end position="142"/>
    </location>
</feature>
<reference evidence="7" key="2">
    <citation type="submission" date="2021-04" db="EMBL/GenBank/DDBJ databases">
        <authorList>
            <person name="Dong X."/>
        </authorList>
    </citation>
    <scope>NUCLEOTIDE SEQUENCE</scope>
    <source>
        <strain evidence="7">ZWT</strain>
    </source>
</reference>
<dbReference type="PANTHER" id="PTHR30250">
    <property type="entry name" value="PST FAMILY PREDICTED COLANIC ACID TRANSPORTER"/>
    <property type="match status" value="1"/>
</dbReference>
<evidence type="ECO:0000256" key="5">
    <source>
        <dbReference type="ARBA" id="ARBA00023136"/>
    </source>
</evidence>
<dbReference type="InterPro" id="IPR002797">
    <property type="entry name" value="Polysacc_synth"/>
</dbReference>
<comment type="caution">
    <text evidence="7">The sequence shown here is derived from an EMBL/GenBank/DDBJ whole genome shotgun (WGS) entry which is preliminary data.</text>
</comment>
<accession>A0A9J6P827</accession>
<feature type="transmembrane region" description="Helical" evidence="6">
    <location>
        <begin position="356"/>
        <end position="377"/>
    </location>
</feature>
<evidence type="ECO:0000313" key="7">
    <source>
        <dbReference type="EMBL" id="MCM1992057.1"/>
    </source>
</evidence>
<feature type="transmembrane region" description="Helical" evidence="6">
    <location>
        <begin position="86"/>
        <end position="105"/>
    </location>
</feature>
<proteinExistence type="predicted"/>
<keyword evidence="3 6" id="KW-0812">Transmembrane</keyword>
<keyword evidence="2" id="KW-1003">Cell membrane</keyword>
<evidence type="ECO:0000256" key="3">
    <source>
        <dbReference type="ARBA" id="ARBA00022692"/>
    </source>
</evidence>
<evidence type="ECO:0000256" key="6">
    <source>
        <dbReference type="SAM" id="Phobius"/>
    </source>
</evidence>
<dbReference type="PANTHER" id="PTHR30250:SF21">
    <property type="entry name" value="LIPID II FLIPPASE MURJ"/>
    <property type="match status" value="1"/>
</dbReference>
<organism evidence="7 8">
    <name type="scientific">Oceanirhabdus seepicola</name>
    <dbReference type="NCBI Taxonomy" id="2828781"/>
    <lineage>
        <taxon>Bacteria</taxon>
        <taxon>Bacillati</taxon>
        <taxon>Bacillota</taxon>
        <taxon>Clostridia</taxon>
        <taxon>Eubacteriales</taxon>
        <taxon>Clostridiaceae</taxon>
        <taxon>Oceanirhabdus</taxon>
    </lineage>
</organism>
<evidence type="ECO:0000256" key="2">
    <source>
        <dbReference type="ARBA" id="ARBA00022475"/>
    </source>
</evidence>
<feature type="transmembrane region" description="Helical" evidence="6">
    <location>
        <begin position="227"/>
        <end position="247"/>
    </location>
</feature>
<protein>
    <submittedName>
        <fullName evidence="7">Polysaccharide biosynthesis protein</fullName>
    </submittedName>
</protein>
<feature type="transmembrane region" description="Helical" evidence="6">
    <location>
        <begin position="285"/>
        <end position="304"/>
    </location>
</feature>
<dbReference type="GO" id="GO:0005886">
    <property type="term" value="C:plasma membrane"/>
    <property type="evidence" value="ECO:0007669"/>
    <property type="project" value="UniProtKB-SubCell"/>
</dbReference>
<feature type="transmembrane region" description="Helical" evidence="6">
    <location>
        <begin position="444"/>
        <end position="466"/>
    </location>
</feature>
<dbReference type="Proteomes" id="UP001056429">
    <property type="component" value="Unassembled WGS sequence"/>
</dbReference>